<dbReference type="EMBL" id="BNAL01000049">
    <property type="protein sequence ID" value="GHG11326.1"/>
    <property type="molecule type" value="Genomic_DNA"/>
</dbReference>
<evidence type="ECO:0000313" key="1">
    <source>
        <dbReference type="EMBL" id="GHG11326.1"/>
    </source>
</evidence>
<comment type="caution">
    <text evidence="1">The sequence shown here is derived from an EMBL/GenBank/DDBJ whole genome shotgun (WGS) entry which is preliminary data.</text>
</comment>
<reference evidence="2" key="1">
    <citation type="journal article" date="2019" name="Int. J. Syst. Evol. Microbiol.">
        <title>The Global Catalogue of Microorganisms (GCM) 10K type strain sequencing project: providing services to taxonomists for standard genome sequencing and annotation.</title>
        <authorList>
            <consortium name="The Broad Institute Genomics Platform"/>
            <consortium name="The Broad Institute Genome Sequencing Center for Infectious Disease"/>
            <person name="Wu L."/>
            <person name="Ma J."/>
        </authorList>
    </citation>
    <scope>NUCLEOTIDE SEQUENCE [LARGE SCALE GENOMIC DNA]</scope>
    <source>
        <strain evidence="2">CGMCC 1.18439</strain>
    </source>
</reference>
<keyword evidence="2" id="KW-1185">Reference proteome</keyword>
<protein>
    <submittedName>
        <fullName evidence="1">Uncharacterized protein</fullName>
    </submittedName>
</protein>
<dbReference type="Proteomes" id="UP000632154">
    <property type="component" value="Unassembled WGS sequence"/>
</dbReference>
<evidence type="ECO:0000313" key="2">
    <source>
        <dbReference type="Proteomes" id="UP000632154"/>
    </source>
</evidence>
<name>A0ABQ3KBR0_9DEIO</name>
<gene>
    <name evidence="1" type="ORF">GCM10017783_24570</name>
</gene>
<organism evidence="1 2">
    <name type="scientific">Deinococcus piscis</name>
    <dbReference type="NCBI Taxonomy" id="394230"/>
    <lineage>
        <taxon>Bacteria</taxon>
        <taxon>Thermotogati</taxon>
        <taxon>Deinococcota</taxon>
        <taxon>Deinococci</taxon>
        <taxon>Deinococcales</taxon>
        <taxon>Deinococcaceae</taxon>
        <taxon>Deinococcus</taxon>
    </lineage>
</organism>
<sequence>MSPKSDAIQMWCGHTPFCPDPLVYLSNLERQPDTLEQYAINLHPLESRRVEFEFNSAGPWGLPPDTELEVIEVSRQWFEPGYGPLSSRIPPLRGRGEATLYEDHELKVTTPNIRGKMPTVGRFLVIVTAKRKLAQGHGTLNFRVRKAGTRWGGWGQVSLSVWTHQK</sequence>
<proteinExistence type="predicted"/>
<accession>A0ABQ3KBR0</accession>